<dbReference type="RefSeq" id="WP_173634961.1">
    <property type="nucleotide sequence ID" value="NZ_CP054212.1"/>
</dbReference>
<dbReference type="KEGG" id="pmak:PMPD1_3140"/>
<sequence>MTKSEQRNAPVAVPDKHYDADGITTSEADMIWNACIDEVLRLNSGSEPAVKPVKLPEALLPANHRSGEAFMAADSEGNYLNREFTIKAIRAAGGEIEE</sequence>
<dbReference type="Proteomes" id="UP000505325">
    <property type="component" value="Chromosome"/>
</dbReference>
<dbReference type="EMBL" id="CP054212">
    <property type="protein sequence ID" value="QKJ88070.1"/>
    <property type="molecule type" value="Genomic_DNA"/>
</dbReference>
<evidence type="ECO:0000313" key="2">
    <source>
        <dbReference type="Proteomes" id="UP000505325"/>
    </source>
</evidence>
<dbReference type="AlphaFoldDB" id="A0A6M8UJY2"/>
<protein>
    <submittedName>
        <fullName evidence="1">Uncharacterized protein</fullName>
    </submittedName>
</protein>
<gene>
    <name evidence="1" type="ORF">PMPD1_3140</name>
</gene>
<reference evidence="1 2" key="1">
    <citation type="submission" date="2020-06" db="EMBL/GenBank/DDBJ databases">
        <title>Genome sequence of Paramixta manurensis strain PD-1.</title>
        <authorList>
            <person name="Lee C.W."/>
            <person name="Kim J."/>
        </authorList>
    </citation>
    <scope>NUCLEOTIDE SEQUENCE [LARGE SCALE GENOMIC DNA]</scope>
    <source>
        <strain evidence="1 2">PD-1</strain>
    </source>
</reference>
<name>A0A6M8UJY2_9GAMM</name>
<evidence type="ECO:0000313" key="1">
    <source>
        <dbReference type="EMBL" id="QKJ88070.1"/>
    </source>
</evidence>
<keyword evidence="2" id="KW-1185">Reference proteome</keyword>
<organism evidence="1 2">
    <name type="scientific">Paramixta manurensis</name>
    <dbReference type="NCBI Taxonomy" id="2740817"/>
    <lineage>
        <taxon>Bacteria</taxon>
        <taxon>Pseudomonadati</taxon>
        <taxon>Pseudomonadota</taxon>
        <taxon>Gammaproteobacteria</taxon>
        <taxon>Enterobacterales</taxon>
        <taxon>Erwiniaceae</taxon>
        <taxon>Paramixta</taxon>
    </lineage>
</organism>
<accession>A0A6M8UJY2</accession>
<proteinExistence type="predicted"/>